<dbReference type="InterPro" id="IPR001810">
    <property type="entry name" value="F-box_dom"/>
</dbReference>
<dbReference type="STRING" id="742152.A0A2H3JFJ6"/>
<dbReference type="Pfam" id="PF24758">
    <property type="entry name" value="LRR_At5g56370"/>
    <property type="match status" value="1"/>
</dbReference>
<organism evidence="3 4">
    <name type="scientific">Wolfiporia cocos (strain MD-104)</name>
    <name type="common">Brown rot fungus</name>
    <dbReference type="NCBI Taxonomy" id="742152"/>
    <lineage>
        <taxon>Eukaryota</taxon>
        <taxon>Fungi</taxon>
        <taxon>Dikarya</taxon>
        <taxon>Basidiomycota</taxon>
        <taxon>Agaricomycotina</taxon>
        <taxon>Agaricomycetes</taxon>
        <taxon>Polyporales</taxon>
        <taxon>Phaeolaceae</taxon>
        <taxon>Wolfiporia</taxon>
    </lineage>
</organism>
<reference evidence="3 4" key="1">
    <citation type="journal article" date="2012" name="Science">
        <title>The Paleozoic origin of enzymatic lignin decomposition reconstructed from 31 fungal genomes.</title>
        <authorList>
            <person name="Floudas D."/>
            <person name="Binder M."/>
            <person name="Riley R."/>
            <person name="Barry K."/>
            <person name="Blanchette R.A."/>
            <person name="Henrissat B."/>
            <person name="Martinez A.T."/>
            <person name="Otillar R."/>
            <person name="Spatafora J.W."/>
            <person name="Yadav J.S."/>
            <person name="Aerts A."/>
            <person name="Benoit I."/>
            <person name="Boyd A."/>
            <person name="Carlson A."/>
            <person name="Copeland A."/>
            <person name="Coutinho P.M."/>
            <person name="de Vries R.P."/>
            <person name="Ferreira P."/>
            <person name="Findley K."/>
            <person name="Foster B."/>
            <person name="Gaskell J."/>
            <person name="Glotzer D."/>
            <person name="Gorecki P."/>
            <person name="Heitman J."/>
            <person name="Hesse C."/>
            <person name="Hori C."/>
            <person name="Igarashi K."/>
            <person name="Jurgens J.A."/>
            <person name="Kallen N."/>
            <person name="Kersten P."/>
            <person name="Kohler A."/>
            <person name="Kuees U."/>
            <person name="Kumar T.K.A."/>
            <person name="Kuo A."/>
            <person name="LaButti K."/>
            <person name="Larrondo L.F."/>
            <person name="Lindquist E."/>
            <person name="Ling A."/>
            <person name="Lombard V."/>
            <person name="Lucas S."/>
            <person name="Lundell T."/>
            <person name="Martin R."/>
            <person name="McLaughlin D.J."/>
            <person name="Morgenstern I."/>
            <person name="Morin E."/>
            <person name="Murat C."/>
            <person name="Nagy L.G."/>
            <person name="Nolan M."/>
            <person name="Ohm R.A."/>
            <person name="Patyshakuliyeva A."/>
            <person name="Rokas A."/>
            <person name="Ruiz-Duenas F.J."/>
            <person name="Sabat G."/>
            <person name="Salamov A."/>
            <person name="Samejima M."/>
            <person name="Schmutz J."/>
            <person name="Slot J.C."/>
            <person name="St John F."/>
            <person name="Stenlid J."/>
            <person name="Sun H."/>
            <person name="Sun S."/>
            <person name="Syed K."/>
            <person name="Tsang A."/>
            <person name="Wiebenga A."/>
            <person name="Young D."/>
            <person name="Pisabarro A."/>
            <person name="Eastwood D.C."/>
            <person name="Martin F."/>
            <person name="Cullen D."/>
            <person name="Grigoriev I.V."/>
            <person name="Hibbett D.S."/>
        </authorList>
    </citation>
    <scope>NUCLEOTIDE SEQUENCE [LARGE SCALE GENOMIC DNA]</scope>
    <source>
        <strain evidence="3 4">MD-104</strain>
    </source>
</reference>
<evidence type="ECO:0000259" key="2">
    <source>
        <dbReference type="Pfam" id="PF24758"/>
    </source>
</evidence>
<dbReference type="InterPro" id="IPR036047">
    <property type="entry name" value="F-box-like_dom_sf"/>
</dbReference>
<keyword evidence="4" id="KW-1185">Reference proteome</keyword>
<dbReference type="EMBL" id="KB467876">
    <property type="protein sequence ID" value="PCH36458.1"/>
    <property type="molecule type" value="Genomic_DNA"/>
</dbReference>
<protein>
    <submittedName>
        <fullName evidence="3">Uncharacterized protein</fullName>
    </submittedName>
</protein>
<dbReference type="Proteomes" id="UP000218811">
    <property type="component" value="Unassembled WGS sequence"/>
</dbReference>
<dbReference type="Gene3D" id="3.80.10.10">
    <property type="entry name" value="Ribonuclease Inhibitor"/>
    <property type="match status" value="1"/>
</dbReference>
<dbReference type="InterPro" id="IPR032675">
    <property type="entry name" value="LRR_dom_sf"/>
</dbReference>
<gene>
    <name evidence="3" type="ORF">WOLCODRAFT_140462</name>
</gene>
<dbReference type="OrthoDB" id="2788229at2759"/>
<evidence type="ECO:0000259" key="1">
    <source>
        <dbReference type="Pfam" id="PF12937"/>
    </source>
</evidence>
<accession>A0A2H3JFJ6</accession>
<dbReference type="Gene3D" id="1.20.1280.50">
    <property type="match status" value="1"/>
</dbReference>
<feature type="domain" description="F-box/LRR-repeat protein 15/At3g58940/PEG3-like LRR" evidence="2">
    <location>
        <begin position="97"/>
        <end position="214"/>
    </location>
</feature>
<dbReference type="CDD" id="cd09917">
    <property type="entry name" value="F-box_SF"/>
    <property type="match status" value="1"/>
</dbReference>
<dbReference type="InterPro" id="IPR055411">
    <property type="entry name" value="LRR_FXL15/At3g58940/PEG3-like"/>
</dbReference>
<evidence type="ECO:0000313" key="4">
    <source>
        <dbReference type="Proteomes" id="UP000218811"/>
    </source>
</evidence>
<sequence>MILPVVVAVAASYTADPFVCMNNNQYYVSHLPPEIRGIIFSFLSDDRRALCSCSLTCRAWLEPTRVHLFRSIRLLGSWQYVRFERLIHNAPHLTSCVRELYIHLDGTFTWMDQEVTRILLKLDKVEHLTIRNWSATIMLDEVRVSLANCFPNVRTLVLQDVAFAGNDLPVFLCACPNLTSLHLLDVHWTHRGRALVRATPQHSIRITSLSLRRTTSLASHWLARGPFEVCPRELTIIWDDPVQTSDMRQILQRAGAHLEHLAIIFQLPQTFSEAHHDLSLNDLGLVQNTSLQTLRVAHDIDIRLPRNSNEKILDQLPDILAQLHTPTIHRIQIDLHMYDVSDLDSLNWEKIEQHFLRLVTTQPRLAVFFDVYNTEDGHAPTEEVVNEIVRKLPNFAIQEHRLCIRCSNTRNVEVLPTLPFGGTVTEE</sequence>
<dbReference type="AlphaFoldDB" id="A0A2H3JFJ6"/>
<dbReference type="Pfam" id="PF12937">
    <property type="entry name" value="F-box-like"/>
    <property type="match status" value="1"/>
</dbReference>
<evidence type="ECO:0000313" key="3">
    <source>
        <dbReference type="EMBL" id="PCH36458.1"/>
    </source>
</evidence>
<feature type="domain" description="F-box" evidence="1">
    <location>
        <begin position="29"/>
        <end position="72"/>
    </location>
</feature>
<dbReference type="OMA" id="RNWSATI"/>
<dbReference type="SUPFAM" id="SSF81383">
    <property type="entry name" value="F-box domain"/>
    <property type="match status" value="1"/>
</dbReference>
<name>A0A2H3JFJ6_WOLCO</name>
<dbReference type="SUPFAM" id="SSF52047">
    <property type="entry name" value="RNI-like"/>
    <property type="match status" value="1"/>
</dbReference>
<proteinExistence type="predicted"/>